<reference evidence="3 4" key="1">
    <citation type="submission" date="2021-02" db="EMBL/GenBank/DDBJ databases">
        <title>De Novo genome assembly of isolated myxobacteria.</title>
        <authorList>
            <person name="Stevens D.C."/>
        </authorList>
    </citation>
    <scope>NUCLEOTIDE SEQUENCE [LARGE SCALE GENOMIC DNA]</scope>
    <source>
        <strain evidence="3 4">SCHIC003</strain>
    </source>
</reference>
<feature type="signal peptide" evidence="2">
    <location>
        <begin position="1"/>
        <end position="27"/>
    </location>
</feature>
<evidence type="ECO:0000256" key="2">
    <source>
        <dbReference type="SAM" id="SignalP"/>
    </source>
</evidence>
<dbReference type="Proteomes" id="UP000663090">
    <property type="component" value="Chromosome"/>
</dbReference>
<organism evidence="3 4">
    <name type="scientific">Myxococcus landrumensis</name>
    <dbReference type="NCBI Taxonomy" id="2813577"/>
    <lineage>
        <taxon>Bacteria</taxon>
        <taxon>Pseudomonadati</taxon>
        <taxon>Myxococcota</taxon>
        <taxon>Myxococcia</taxon>
        <taxon>Myxococcales</taxon>
        <taxon>Cystobacterineae</taxon>
        <taxon>Myxococcaceae</taxon>
        <taxon>Myxococcus</taxon>
    </lineage>
</organism>
<keyword evidence="2" id="KW-0732">Signal</keyword>
<feature type="chain" id="PRO_5047427499" evidence="2">
    <location>
        <begin position="28"/>
        <end position="730"/>
    </location>
</feature>
<dbReference type="Gene3D" id="2.60.40.10">
    <property type="entry name" value="Immunoglobulins"/>
    <property type="match status" value="1"/>
</dbReference>
<dbReference type="PROSITE" id="PS51257">
    <property type="entry name" value="PROKAR_LIPOPROTEIN"/>
    <property type="match status" value="1"/>
</dbReference>
<feature type="region of interest" description="Disordered" evidence="1">
    <location>
        <begin position="710"/>
        <end position="730"/>
    </location>
</feature>
<dbReference type="InterPro" id="IPR013783">
    <property type="entry name" value="Ig-like_fold"/>
</dbReference>
<accession>A0ABX7MZQ7</accession>
<evidence type="ECO:0000313" key="4">
    <source>
        <dbReference type="Proteomes" id="UP000663090"/>
    </source>
</evidence>
<proteinExistence type="predicted"/>
<protein>
    <submittedName>
        <fullName evidence="3">Tenascin-X</fullName>
    </submittedName>
</protein>
<evidence type="ECO:0000313" key="3">
    <source>
        <dbReference type="EMBL" id="QSQ11939.1"/>
    </source>
</evidence>
<sequence length="730" mass="77892">MARATRAVGMGWKLLLLAAMLGTGATACREEGGLTGAQGRLRLSHERLEFPVAYPGGVREAEVRVMNAGRAPLDVTWTQVEPPFSLVDVPPVRVASDEVPVRLRFSPQAMGTFETRLSGTASDGGRVELVLWGEARPVPDCVAATCATAAFDPVTERCVETLLPDGTGCDPGNACLTTATCQQGRCKGLERPCDDGNACTTDVCHVLDGCTVVPAPPCPGAGACQVGTCDPKLGCALVDAPDGTFCGTERGCDAADVCVEGTCARRNLPDGFLCEAASPCQAEGRCRGSVCERPPAVALSTDWNLDAHAMHRNLHDLLVGPEGDVTLSGFYESALLDASAPSPLLSSEAARRCMLWNDRLLCMDLPDDGKVSLVERYTGVPRWTFTLAAARPDIGQRTSSLFLARLAVMAPDRLAALFEAYPADRGRDTRCRVYFLVVLDAHGQMVSAQELADPLLSECDHPHPFGVVSDAVGDLYVSFGPTLNLEAPLRPGAPSLFMAFSSDGVPRWRTTQPMESGELAVVNGLLFPERGMQALSTRDGSVKAVVEKPFGRVVATRERVVPSAPGTTVNAEVNPLPVVTELQGFTLPGLQPAWTYSLHAHQSFTSKELRLATWPEAPGLPPRTVVLTTAKDTRDEQALLVGIHVTDGREAFQCRLDYGARTVPQLLELAPGALLLMDGAETCGECDPPFAYSGQTRFHRFPMPGLLPAHEPWPGTFGGPGHDHHEGADR</sequence>
<name>A0ABX7MZQ7_9BACT</name>
<gene>
    <name evidence="3" type="ORF">JY572_26570</name>
</gene>
<keyword evidence="4" id="KW-1185">Reference proteome</keyword>
<dbReference type="EMBL" id="CP071091">
    <property type="protein sequence ID" value="QSQ11939.1"/>
    <property type="molecule type" value="Genomic_DNA"/>
</dbReference>
<evidence type="ECO:0000256" key="1">
    <source>
        <dbReference type="SAM" id="MobiDB-lite"/>
    </source>
</evidence>
<feature type="compositionally biased region" description="Basic and acidic residues" evidence="1">
    <location>
        <begin position="721"/>
        <end position="730"/>
    </location>
</feature>